<comment type="caution">
    <text evidence="1">The sequence shown here is derived from an EMBL/GenBank/DDBJ whole genome shotgun (WGS) entry which is preliminary data.</text>
</comment>
<evidence type="ECO:0000313" key="2">
    <source>
        <dbReference type="Proteomes" id="UP001054821"/>
    </source>
</evidence>
<reference evidence="1 2" key="1">
    <citation type="journal article" date="2022" name="G3 (Bethesda)">
        <title>Whole-genome sequence and methylome profiling of the almond [Prunus dulcis (Mill.) D.A. Webb] cultivar 'Nonpareil'.</title>
        <authorList>
            <person name="D'Amico-Willman K.M."/>
            <person name="Ouma W.Z."/>
            <person name="Meulia T."/>
            <person name="Sideli G.M."/>
            <person name="Gradziel T.M."/>
            <person name="Fresnedo-Ramirez J."/>
        </authorList>
    </citation>
    <scope>NUCLEOTIDE SEQUENCE [LARGE SCALE GENOMIC DNA]</scope>
    <source>
        <strain evidence="1">Clone GOH B32 T37-40</strain>
    </source>
</reference>
<accession>A0AAD4WM20</accession>
<keyword evidence="2" id="KW-1185">Reference proteome</keyword>
<dbReference type="Proteomes" id="UP001054821">
    <property type="component" value="Chromosome 2"/>
</dbReference>
<dbReference type="EMBL" id="JAJFAZ020000002">
    <property type="protein sequence ID" value="KAI5344716.1"/>
    <property type="molecule type" value="Genomic_DNA"/>
</dbReference>
<name>A0AAD4WM20_PRUDU</name>
<gene>
    <name evidence="1" type="ORF">L3X38_012593</name>
</gene>
<evidence type="ECO:0000313" key="1">
    <source>
        <dbReference type="EMBL" id="KAI5344716.1"/>
    </source>
</evidence>
<proteinExistence type="predicted"/>
<sequence>MEACDIVGSEDSPNWKREEESPNFIVNSQNSSALLGPSPKRGDRHNIILTRSVNRAREYNSCNSSMLRPDLDEWKKSIKTHPIWATLPSPLDNWESITHQIQNHAQENVYLQLPKLKTELATCFELNIFAQPWIGPNDMWLEDDILNVNLEGSKSSFA</sequence>
<organism evidence="1 2">
    <name type="scientific">Prunus dulcis</name>
    <name type="common">Almond</name>
    <name type="synonym">Amygdalus dulcis</name>
    <dbReference type="NCBI Taxonomy" id="3755"/>
    <lineage>
        <taxon>Eukaryota</taxon>
        <taxon>Viridiplantae</taxon>
        <taxon>Streptophyta</taxon>
        <taxon>Embryophyta</taxon>
        <taxon>Tracheophyta</taxon>
        <taxon>Spermatophyta</taxon>
        <taxon>Magnoliopsida</taxon>
        <taxon>eudicotyledons</taxon>
        <taxon>Gunneridae</taxon>
        <taxon>Pentapetalae</taxon>
        <taxon>rosids</taxon>
        <taxon>fabids</taxon>
        <taxon>Rosales</taxon>
        <taxon>Rosaceae</taxon>
        <taxon>Amygdaloideae</taxon>
        <taxon>Amygdaleae</taxon>
        <taxon>Prunus</taxon>
    </lineage>
</organism>
<dbReference type="AlphaFoldDB" id="A0AAD4WM20"/>
<protein>
    <submittedName>
        <fullName evidence="1">Uncharacterized protein</fullName>
    </submittedName>
</protein>